<evidence type="ECO:0000256" key="1">
    <source>
        <dbReference type="ARBA" id="ARBA00000085"/>
    </source>
</evidence>
<proteinExistence type="predicted"/>
<keyword evidence="12" id="KW-1185">Reference proteome</keyword>
<dbReference type="EMBL" id="BOMB01000019">
    <property type="protein sequence ID" value="GID12493.1"/>
    <property type="molecule type" value="Genomic_DNA"/>
</dbReference>
<keyword evidence="6 11" id="KW-0418">Kinase</keyword>
<dbReference type="Gene3D" id="1.20.5.1930">
    <property type="match status" value="1"/>
</dbReference>
<dbReference type="EC" id="2.7.13.3" evidence="2"/>
<protein>
    <recommendedName>
        <fullName evidence="2">histidine kinase</fullName>
        <ecNumber evidence="2">2.7.13.3</ecNumber>
    </recommendedName>
</protein>
<organism evidence="11 12">
    <name type="scientific">Actinocatenispora rupis</name>
    <dbReference type="NCBI Taxonomy" id="519421"/>
    <lineage>
        <taxon>Bacteria</taxon>
        <taxon>Bacillati</taxon>
        <taxon>Actinomycetota</taxon>
        <taxon>Actinomycetes</taxon>
        <taxon>Micromonosporales</taxon>
        <taxon>Micromonosporaceae</taxon>
        <taxon>Actinocatenispora</taxon>
    </lineage>
</organism>
<dbReference type="GO" id="GO:0005524">
    <property type="term" value="F:ATP binding"/>
    <property type="evidence" value="ECO:0007669"/>
    <property type="project" value="UniProtKB-KW"/>
</dbReference>
<evidence type="ECO:0000256" key="8">
    <source>
        <dbReference type="ARBA" id="ARBA00023012"/>
    </source>
</evidence>
<feature type="transmembrane region" description="Helical" evidence="9">
    <location>
        <begin position="109"/>
        <end position="134"/>
    </location>
</feature>
<dbReference type="InterPro" id="IPR036890">
    <property type="entry name" value="HATPase_C_sf"/>
</dbReference>
<dbReference type="CDD" id="cd16917">
    <property type="entry name" value="HATPase_UhpB-NarQ-NarX-like"/>
    <property type="match status" value="1"/>
</dbReference>
<feature type="transmembrane region" description="Helical" evidence="9">
    <location>
        <begin position="146"/>
        <end position="170"/>
    </location>
</feature>
<comment type="caution">
    <text evidence="11">The sequence shown here is derived from an EMBL/GenBank/DDBJ whole genome shotgun (WGS) entry which is preliminary data.</text>
</comment>
<dbReference type="InterPro" id="IPR050482">
    <property type="entry name" value="Sensor_HK_TwoCompSys"/>
</dbReference>
<feature type="transmembrane region" description="Helical" evidence="9">
    <location>
        <begin position="20"/>
        <end position="42"/>
    </location>
</feature>
<keyword evidence="4" id="KW-0808">Transferase</keyword>
<reference evidence="11" key="1">
    <citation type="submission" date="2021-01" db="EMBL/GenBank/DDBJ databases">
        <title>Whole genome shotgun sequence of Actinocatenispora rupis NBRC 107355.</title>
        <authorList>
            <person name="Komaki H."/>
            <person name="Tamura T."/>
        </authorList>
    </citation>
    <scope>NUCLEOTIDE SEQUENCE</scope>
    <source>
        <strain evidence="11">NBRC 107355</strain>
    </source>
</reference>
<dbReference type="Proteomes" id="UP000612808">
    <property type="component" value="Unassembled WGS sequence"/>
</dbReference>
<dbReference type="PANTHER" id="PTHR24421:SF10">
    <property type="entry name" value="NITRATE_NITRITE SENSOR PROTEIN NARQ"/>
    <property type="match status" value="1"/>
</dbReference>
<feature type="transmembrane region" description="Helical" evidence="9">
    <location>
        <begin position="48"/>
        <end position="72"/>
    </location>
</feature>
<evidence type="ECO:0000259" key="10">
    <source>
        <dbReference type="Pfam" id="PF07730"/>
    </source>
</evidence>
<sequence length="393" mass="41552">MRGGGHGMRRLLTPPGYRRWVFLALGAALAVAFAMVAASILVPVRWGALWPPLAVLVPLAVVVLPPVAVSLLPPVRVVEGAAVRSLLRTDLPEHLPPARDWDTRWRASLWFLLHVLAGAAAGVALVAGLGWLITVGQLGVWPGRRLLPVAVLVTVPAYVYLVAALAALLARCAPPLLGPSAAERLVAAEARARALAERTRLARDLHDSIGHALTVTTLQAAAAGRLLDHDPAFVRRALAAIEDTGRSAMADLDHALGLLRDEPGTAPPVPMLRDVAGLVTHTRAAGLPVTLETNGDPATVPADVSREAYRIVQEGLTNAARHAGTVPVTVRLTVTDARLVVEVSNPMPDRPVRRSRPGRGLAGMAERVATLHGTVHFGPTDGRWVLSLAVPLR</sequence>
<dbReference type="GO" id="GO:0016020">
    <property type="term" value="C:membrane"/>
    <property type="evidence" value="ECO:0007669"/>
    <property type="project" value="InterPro"/>
</dbReference>
<evidence type="ECO:0000256" key="6">
    <source>
        <dbReference type="ARBA" id="ARBA00022777"/>
    </source>
</evidence>
<dbReference type="AlphaFoldDB" id="A0A8J3JAL2"/>
<keyword evidence="3" id="KW-0597">Phosphoprotein</keyword>
<keyword evidence="9" id="KW-0812">Transmembrane</keyword>
<keyword evidence="8" id="KW-0902">Two-component regulatory system</keyword>
<dbReference type="Pfam" id="PF07730">
    <property type="entry name" value="HisKA_3"/>
    <property type="match status" value="1"/>
</dbReference>
<dbReference type="RefSeq" id="WP_239076735.1">
    <property type="nucleotide sequence ID" value="NZ_BAAAZM010000013.1"/>
</dbReference>
<comment type="catalytic activity">
    <reaction evidence="1">
        <text>ATP + protein L-histidine = ADP + protein N-phospho-L-histidine.</text>
        <dbReference type="EC" id="2.7.13.3"/>
    </reaction>
</comment>
<evidence type="ECO:0000256" key="5">
    <source>
        <dbReference type="ARBA" id="ARBA00022741"/>
    </source>
</evidence>
<evidence type="ECO:0000313" key="11">
    <source>
        <dbReference type="EMBL" id="GID12493.1"/>
    </source>
</evidence>
<evidence type="ECO:0000256" key="4">
    <source>
        <dbReference type="ARBA" id="ARBA00022679"/>
    </source>
</evidence>
<dbReference type="SUPFAM" id="SSF55874">
    <property type="entry name" value="ATPase domain of HSP90 chaperone/DNA topoisomerase II/histidine kinase"/>
    <property type="match status" value="1"/>
</dbReference>
<evidence type="ECO:0000256" key="3">
    <source>
        <dbReference type="ARBA" id="ARBA00022553"/>
    </source>
</evidence>
<evidence type="ECO:0000256" key="7">
    <source>
        <dbReference type="ARBA" id="ARBA00022840"/>
    </source>
</evidence>
<gene>
    <name evidence="11" type="ORF">Aru02nite_33820</name>
</gene>
<evidence type="ECO:0000313" key="12">
    <source>
        <dbReference type="Proteomes" id="UP000612808"/>
    </source>
</evidence>
<feature type="domain" description="Signal transduction histidine kinase subgroup 3 dimerisation and phosphoacceptor" evidence="10">
    <location>
        <begin position="197"/>
        <end position="261"/>
    </location>
</feature>
<accession>A0A8J3JAL2</accession>
<keyword evidence="7" id="KW-0067">ATP-binding</keyword>
<name>A0A8J3JAL2_9ACTN</name>
<dbReference type="PANTHER" id="PTHR24421">
    <property type="entry name" value="NITRATE/NITRITE SENSOR PROTEIN NARX-RELATED"/>
    <property type="match status" value="1"/>
</dbReference>
<dbReference type="GO" id="GO:0000155">
    <property type="term" value="F:phosphorelay sensor kinase activity"/>
    <property type="evidence" value="ECO:0007669"/>
    <property type="project" value="InterPro"/>
</dbReference>
<keyword evidence="5" id="KW-0547">Nucleotide-binding</keyword>
<keyword evidence="9" id="KW-1133">Transmembrane helix</keyword>
<evidence type="ECO:0000256" key="9">
    <source>
        <dbReference type="SAM" id="Phobius"/>
    </source>
</evidence>
<dbReference type="Gene3D" id="3.30.565.10">
    <property type="entry name" value="Histidine kinase-like ATPase, C-terminal domain"/>
    <property type="match status" value="1"/>
</dbReference>
<dbReference type="InterPro" id="IPR011712">
    <property type="entry name" value="Sig_transdc_His_kin_sub3_dim/P"/>
</dbReference>
<evidence type="ECO:0000256" key="2">
    <source>
        <dbReference type="ARBA" id="ARBA00012438"/>
    </source>
</evidence>
<keyword evidence="9" id="KW-0472">Membrane</keyword>
<dbReference type="GO" id="GO:0046983">
    <property type="term" value="F:protein dimerization activity"/>
    <property type="evidence" value="ECO:0007669"/>
    <property type="project" value="InterPro"/>
</dbReference>